<organism evidence="2">
    <name type="scientific">Anthurium amnicola</name>
    <dbReference type="NCBI Taxonomy" id="1678845"/>
    <lineage>
        <taxon>Eukaryota</taxon>
        <taxon>Viridiplantae</taxon>
        <taxon>Streptophyta</taxon>
        <taxon>Embryophyta</taxon>
        <taxon>Tracheophyta</taxon>
        <taxon>Spermatophyta</taxon>
        <taxon>Magnoliopsida</taxon>
        <taxon>Liliopsida</taxon>
        <taxon>Araceae</taxon>
        <taxon>Pothoideae</taxon>
        <taxon>Potheae</taxon>
        <taxon>Anthurium</taxon>
    </lineage>
</organism>
<dbReference type="EMBL" id="GDJX01002283">
    <property type="protein sequence ID" value="JAT65653.1"/>
    <property type="molecule type" value="Transcribed_RNA"/>
</dbReference>
<evidence type="ECO:0000313" key="2">
    <source>
        <dbReference type="EMBL" id="JAT42003.1"/>
    </source>
</evidence>
<reference evidence="2" key="1">
    <citation type="submission" date="2015-07" db="EMBL/GenBank/DDBJ databases">
        <title>Transcriptome Assembly of Anthurium amnicola.</title>
        <authorList>
            <person name="Suzuki J."/>
        </authorList>
    </citation>
    <scope>NUCLEOTIDE SEQUENCE</scope>
</reference>
<dbReference type="AlphaFoldDB" id="A0A1D1XHZ9"/>
<feature type="compositionally biased region" description="Acidic residues" evidence="1">
    <location>
        <begin position="75"/>
        <end position="89"/>
    </location>
</feature>
<gene>
    <name evidence="2" type="primary">CCDC14_0</name>
    <name evidence="3" type="synonym">CCDC14_2</name>
    <name evidence="3" type="ORF">g.27306</name>
    <name evidence="2" type="ORF">g.27307</name>
</gene>
<evidence type="ECO:0000313" key="3">
    <source>
        <dbReference type="EMBL" id="JAT65653.1"/>
    </source>
</evidence>
<dbReference type="PANTHER" id="PTHR37194">
    <property type="entry name" value="T2E6.7-RELATED"/>
    <property type="match status" value="1"/>
</dbReference>
<name>A0A1D1XHZ9_9ARAE</name>
<protein>
    <submittedName>
        <fullName evidence="2">Coiled-coil domain-containing protein 14</fullName>
    </submittedName>
</protein>
<dbReference type="PANTHER" id="PTHR37194:SF2">
    <property type="entry name" value="T2E6.7-RELATED"/>
    <property type="match status" value="1"/>
</dbReference>
<feature type="region of interest" description="Disordered" evidence="1">
    <location>
        <begin position="71"/>
        <end position="102"/>
    </location>
</feature>
<dbReference type="EMBL" id="GDJX01025933">
    <property type="protein sequence ID" value="JAT42003.1"/>
    <property type="molecule type" value="Transcribed_RNA"/>
</dbReference>
<evidence type="ECO:0000256" key="1">
    <source>
        <dbReference type="SAM" id="MobiDB-lite"/>
    </source>
</evidence>
<accession>A0A1D1XHZ9</accession>
<sequence>MTNLQAEDFLSKMEDQGNDALTFKPRVKAIMRLGSDSFCVRSGGGMLSQQLVEMKEESMSILKDFIIKHNIPNDIPDEPAEGMSEEESEAVNNPPKKSKKHR</sequence>
<proteinExistence type="predicted"/>